<sequence length="266" mass="30979">MIGRAFSRSYSAPTAPAIRSTLLLSRTPVITADLPEFQKQYYRYQNELWKRLMWTFPKWFYYREGTLSEQKFRELNKNPVYNNPNLEFVGGRPELRQQRDRRFKQELSLPKTYQENAKEEEDTQSESLARKIVPNSRITKADEAKDLTSLERALSRTLYLVVSQDKGKSWKLPSFPNNGSALHTTAEEGLYSIGGDQLNYFNVSRKPCHVHNGAEGKEFFIKSHILSGQFSGQQPDLKFLWLTKEEVGEYLDKEYFAEISHLMSEV</sequence>
<evidence type="ECO:0000313" key="11">
    <source>
        <dbReference type="Proteomes" id="UP000195602"/>
    </source>
</evidence>
<dbReference type="PANTHER" id="PTHR13124">
    <property type="entry name" value="39S RIBOSOMAL PROTEIN L46, MITOCHONDRIAL PRECURSOR-RELATED"/>
    <property type="match status" value="1"/>
</dbReference>
<evidence type="ECO:0000256" key="5">
    <source>
        <dbReference type="ARBA" id="ARBA00023128"/>
    </source>
</evidence>
<dbReference type="CDD" id="cd04661">
    <property type="entry name" value="NUDIX_MRP_L46"/>
    <property type="match status" value="1"/>
</dbReference>
<feature type="domain" description="Large ribosomal subunit protein mL46 N-terminal" evidence="9">
    <location>
        <begin position="17"/>
        <end position="142"/>
    </location>
</feature>
<dbReference type="PANTHER" id="PTHR13124:SF12">
    <property type="entry name" value="LARGE RIBOSOMAL SUBUNIT PROTEIN ML46"/>
    <property type="match status" value="1"/>
</dbReference>
<name>A0AA91PYS8_CLALS</name>
<keyword evidence="6" id="KW-0687">Ribonucleoprotein</keyword>
<accession>A0AA91PYS8</accession>
<organism evidence="10 11">
    <name type="scientific">Clavispora lusitaniae</name>
    <name type="common">Candida lusitaniae</name>
    <dbReference type="NCBI Taxonomy" id="36911"/>
    <lineage>
        <taxon>Eukaryota</taxon>
        <taxon>Fungi</taxon>
        <taxon>Dikarya</taxon>
        <taxon>Ascomycota</taxon>
        <taxon>Saccharomycotina</taxon>
        <taxon>Pichiomycetes</taxon>
        <taxon>Metschnikowiaceae</taxon>
        <taxon>Clavispora</taxon>
    </lineage>
</organism>
<dbReference type="GO" id="GO:0003735">
    <property type="term" value="F:structural constituent of ribosome"/>
    <property type="evidence" value="ECO:0007669"/>
    <property type="project" value="InterPro"/>
</dbReference>
<evidence type="ECO:0000256" key="1">
    <source>
        <dbReference type="ARBA" id="ARBA00004173"/>
    </source>
</evidence>
<evidence type="ECO:0000256" key="7">
    <source>
        <dbReference type="ARBA" id="ARBA00035190"/>
    </source>
</evidence>
<dbReference type="GO" id="GO:0005762">
    <property type="term" value="C:mitochondrial large ribosomal subunit"/>
    <property type="evidence" value="ECO:0007669"/>
    <property type="project" value="TreeGrafter"/>
</dbReference>
<dbReference type="InterPro" id="IPR021757">
    <property type="entry name" value="Ribosomal_mL46_N"/>
</dbReference>
<feature type="region of interest" description="Disordered" evidence="8">
    <location>
        <begin position="105"/>
        <end position="127"/>
    </location>
</feature>
<dbReference type="Pfam" id="PF11788">
    <property type="entry name" value="MRP-L46"/>
    <property type="match status" value="1"/>
</dbReference>
<keyword evidence="4 10" id="KW-0689">Ribosomal protein</keyword>
<evidence type="ECO:0000259" key="9">
    <source>
        <dbReference type="Pfam" id="PF11788"/>
    </source>
</evidence>
<evidence type="ECO:0000256" key="6">
    <source>
        <dbReference type="ARBA" id="ARBA00023274"/>
    </source>
</evidence>
<dbReference type="EMBL" id="LYUB02000010">
    <property type="protein sequence ID" value="OVF08005.1"/>
    <property type="molecule type" value="Genomic_DNA"/>
</dbReference>
<keyword evidence="3" id="KW-0809">Transit peptide</keyword>
<dbReference type="InterPro" id="IPR033650">
    <property type="entry name" value="Ribosomal_mL46_NUDIX"/>
</dbReference>
<comment type="subcellular location">
    <subcellularLocation>
        <location evidence="1">Mitochondrion</location>
    </subcellularLocation>
</comment>
<proteinExistence type="inferred from homology"/>
<dbReference type="InterPro" id="IPR040008">
    <property type="entry name" value="Ribosomal_mL46"/>
</dbReference>
<gene>
    <name evidence="10" type="ORF">A9F13_10g01485</name>
</gene>
<dbReference type="AlphaFoldDB" id="A0AA91PYS8"/>
<protein>
    <recommendedName>
        <fullName evidence="7">Large ribosomal subunit protein mL46</fullName>
    </recommendedName>
</protein>
<comment type="caution">
    <text evidence="10">The sequence shown here is derived from an EMBL/GenBank/DDBJ whole genome shotgun (WGS) entry which is preliminary data.</text>
</comment>
<evidence type="ECO:0000256" key="2">
    <source>
        <dbReference type="ARBA" id="ARBA00009070"/>
    </source>
</evidence>
<evidence type="ECO:0000313" key="10">
    <source>
        <dbReference type="EMBL" id="OVF08005.1"/>
    </source>
</evidence>
<evidence type="ECO:0000256" key="8">
    <source>
        <dbReference type="SAM" id="MobiDB-lite"/>
    </source>
</evidence>
<comment type="similarity">
    <text evidence="2">Belongs to the mitochondrion-specific ribosomal protein mL46 family.</text>
</comment>
<dbReference type="Gene3D" id="3.90.79.10">
    <property type="entry name" value="Nucleoside Triphosphate Pyrophosphohydrolase"/>
    <property type="match status" value="1"/>
</dbReference>
<dbReference type="OMA" id="HPFENAF"/>
<keyword evidence="5" id="KW-0496">Mitochondrion</keyword>
<evidence type="ECO:0000256" key="3">
    <source>
        <dbReference type="ARBA" id="ARBA00022946"/>
    </source>
</evidence>
<dbReference type="Proteomes" id="UP000195602">
    <property type="component" value="Unassembled WGS sequence"/>
</dbReference>
<dbReference type="KEGG" id="clus:A9F13_10g01485"/>
<evidence type="ECO:0000256" key="4">
    <source>
        <dbReference type="ARBA" id="ARBA00022980"/>
    </source>
</evidence>
<reference evidence="10 11" key="1">
    <citation type="submission" date="2017-04" db="EMBL/GenBank/DDBJ databases">
        <title>Draft genome of the yeast Clavispora lusitaniae type strain CBS 6936.</title>
        <authorList>
            <person name="Durrens P."/>
            <person name="Klopp C."/>
            <person name="Biteau N."/>
            <person name="Fitton-Ouhabi V."/>
            <person name="Dementhon K."/>
            <person name="Accoceberry I."/>
            <person name="Sherman D.J."/>
            <person name="Noel T."/>
        </authorList>
    </citation>
    <scope>NUCLEOTIDE SEQUENCE [LARGE SCALE GENOMIC DNA]</scope>
    <source>
        <strain evidence="10 11">CBS 6936</strain>
    </source>
</reference>